<dbReference type="EMBL" id="CP073346">
    <property type="protein sequence ID" value="UTW08011.1"/>
    <property type="molecule type" value="Genomic_DNA"/>
</dbReference>
<keyword evidence="5" id="KW-1185">Reference proteome</keyword>
<comment type="similarity">
    <text evidence="1">Belongs to the bacterial solute-binding protein 7 family.</text>
</comment>
<dbReference type="Pfam" id="PF03480">
    <property type="entry name" value="DctP"/>
    <property type="match status" value="1"/>
</dbReference>
<dbReference type="Gene3D" id="3.40.190.170">
    <property type="entry name" value="Bacterial extracellular solute-binding protein, family 7"/>
    <property type="match status" value="1"/>
</dbReference>
<protein>
    <submittedName>
        <fullName evidence="4">TRAP transporter substrate-binding protein DctP</fullName>
    </submittedName>
</protein>
<keyword evidence="2" id="KW-0813">Transport</keyword>
<organism evidence="4 5">
    <name type="scientific">Pseudomonas benzenivorans</name>
    <dbReference type="NCBI Taxonomy" id="556533"/>
    <lineage>
        <taxon>Bacteria</taxon>
        <taxon>Pseudomonadati</taxon>
        <taxon>Pseudomonadota</taxon>
        <taxon>Gammaproteobacteria</taxon>
        <taxon>Pseudomonadales</taxon>
        <taxon>Pseudomonadaceae</taxon>
        <taxon>Pseudomonas</taxon>
    </lineage>
</organism>
<dbReference type="PANTHER" id="PTHR33376">
    <property type="match status" value="1"/>
</dbReference>
<evidence type="ECO:0000313" key="4">
    <source>
        <dbReference type="EMBL" id="UTW08011.1"/>
    </source>
</evidence>
<name>A0ABY5H6S2_9PSED</name>
<evidence type="ECO:0000256" key="1">
    <source>
        <dbReference type="ARBA" id="ARBA00009023"/>
    </source>
</evidence>
<evidence type="ECO:0000313" key="5">
    <source>
        <dbReference type="Proteomes" id="UP001059672"/>
    </source>
</evidence>
<dbReference type="NCBIfam" id="NF037995">
    <property type="entry name" value="TRAP_S1"/>
    <property type="match status" value="1"/>
</dbReference>
<evidence type="ECO:0000256" key="3">
    <source>
        <dbReference type="ARBA" id="ARBA00022729"/>
    </source>
</evidence>
<dbReference type="SUPFAM" id="SSF53850">
    <property type="entry name" value="Periplasmic binding protein-like II"/>
    <property type="match status" value="1"/>
</dbReference>
<dbReference type="Proteomes" id="UP001059672">
    <property type="component" value="Chromosome"/>
</dbReference>
<evidence type="ECO:0000256" key="2">
    <source>
        <dbReference type="ARBA" id="ARBA00022448"/>
    </source>
</evidence>
<keyword evidence="3" id="KW-0732">Signal</keyword>
<dbReference type="InterPro" id="IPR018389">
    <property type="entry name" value="DctP_fam"/>
</dbReference>
<gene>
    <name evidence="4" type="primary">dctP</name>
    <name evidence="4" type="ORF">KDW96_01355</name>
</gene>
<sequence>MKITRSIEKSTLAIAGAVLMAAAVIAPSAVASEKVVLAHAMSKEHIFNQVADKFLASLDKNAPGQFDVEYHPGGDLGDWTSQFEQTISGEIGMTMTFPATDFDPRLNISIMGMVANSWEEAANIYGPGGSMVKVYDEIYSGLNMKLLAILPIDFGGVAMRKGSGKVPVNFPEDGAGIKVRVPPMQTAIKRFEYLGFNPVPMPFSELYTALQLGAVDGRSFGPPSEIWQMRDVLETYVFTRDYFEQGAFLVNKDWWEGLDADQQAKVQGAADEAAAWAWKEAESISSGLIANIKNHGINVVELNPAQQEKMSSIIQEKEWSWMEATVGKDLVDQIRATTKSK</sequence>
<accession>A0ABY5H6S2</accession>
<dbReference type="RefSeq" id="WP_255838606.1">
    <property type="nucleotide sequence ID" value="NZ_CP073346.1"/>
</dbReference>
<dbReference type="PANTHER" id="PTHR33376:SF7">
    <property type="entry name" value="C4-DICARBOXYLATE-BINDING PROTEIN DCTB"/>
    <property type="match status" value="1"/>
</dbReference>
<proteinExistence type="inferred from homology"/>
<reference evidence="4" key="1">
    <citation type="submission" date="2021-04" db="EMBL/GenBank/DDBJ databases">
        <title>Oceanospirillales bacteria with DddD are important DMSP degraders in coastal seawater.</title>
        <authorList>
            <person name="Liu J."/>
        </authorList>
    </citation>
    <scope>NUCLEOTIDE SEQUENCE</scope>
    <source>
        <strain evidence="4">D13-4</strain>
    </source>
</reference>
<dbReference type="InterPro" id="IPR038404">
    <property type="entry name" value="TRAP_DctP_sf"/>
</dbReference>